<organism evidence="1 2">
    <name type="scientific">Piscinibacter gummiphilus</name>
    <dbReference type="NCBI Taxonomy" id="946333"/>
    <lineage>
        <taxon>Bacteria</taxon>
        <taxon>Pseudomonadati</taxon>
        <taxon>Pseudomonadota</taxon>
        <taxon>Betaproteobacteria</taxon>
        <taxon>Burkholderiales</taxon>
        <taxon>Sphaerotilaceae</taxon>
        <taxon>Piscinibacter</taxon>
    </lineage>
</organism>
<dbReference type="KEGG" id="rgu:A4W93_17410"/>
<proteinExistence type="predicted"/>
<gene>
    <name evidence="1" type="ORF">A4W93_17410</name>
</gene>
<protein>
    <submittedName>
        <fullName evidence="1">Uncharacterized protein</fullName>
    </submittedName>
</protein>
<reference evidence="1 2" key="1">
    <citation type="submission" date="2016-04" db="EMBL/GenBank/DDBJ databases">
        <title>Complete genome sequence of natural rubber-degrading, novel Gram-negative bacterium, Rhizobacter gummiphilus strain NS21.</title>
        <authorList>
            <person name="Tabata M."/>
            <person name="Kasai D."/>
            <person name="Fukuda M."/>
        </authorList>
    </citation>
    <scope>NUCLEOTIDE SEQUENCE [LARGE SCALE GENOMIC DNA]</scope>
    <source>
        <strain evidence="1 2">NS21</strain>
    </source>
</reference>
<accession>A0A1W6LB84</accession>
<sequence>MLAAWGFAHNSPFGLKQVGSTAAALLDASNGGFKSTGSLRIVLEELHIAFGDVQPRSGTRWAGGNC</sequence>
<dbReference type="Proteomes" id="UP000193427">
    <property type="component" value="Chromosome"/>
</dbReference>
<evidence type="ECO:0000313" key="2">
    <source>
        <dbReference type="Proteomes" id="UP000193427"/>
    </source>
</evidence>
<dbReference type="EMBL" id="CP015118">
    <property type="protein sequence ID" value="ARN21529.1"/>
    <property type="molecule type" value="Genomic_DNA"/>
</dbReference>
<evidence type="ECO:0000313" key="1">
    <source>
        <dbReference type="EMBL" id="ARN21529.1"/>
    </source>
</evidence>
<keyword evidence="2" id="KW-1185">Reference proteome</keyword>
<name>A0A1W6LB84_9BURK</name>
<dbReference type="AlphaFoldDB" id="A0A1W6LB84"/>